<gene>
    <name evidence="2" type="ORF">GSTENG00023419001</name>
</gene>
<organism evidence="2">
    <name type="scientific">Tetraodon nigroviridis</name>
    <name type="common">Spotted green pufferfish</name>
    <name type="synonym">Chelonodon nigroviridis</name>
    <dbReference type="NCBI Taxonomy" id="99883"/>
    <lineage>
        <taxon>Eukaryota</taxon>
        <taxon>Metazoa</taxon>
        <taxon>Chordata</taxon>
        <taxon>Craniata</taxon>
        <taxon>Vertebrata</taxon>
        <taxon>Euteleostomi</taxon>
        <taxon>Actinopterygii</taxon>
        <taxon>Neopterygii</taxon>
        <taxon>Teleostei</taxon>
        <taxon>Neoteleostei</taxon>
        <taxon>Acanthomorphata</taxon>
        <taxon>Eupercaria</taxon>
        <taxon>Tetraodontiformes</taxon>
        <taxon>Tetradontoidea</taxon>
        <taxon>Tetraodontidae</taxon>
        <taxon>Tetraodon</taxon>
    </lineage>
</organism>
<comment type="caution">
    <text evidence="2">The sequence shown here is derived from an EMBL/GenBank/DDBJ whole genome shotgun (WGS) entry which is preliminary data.</text>
</comment>
<reference evidence="2" key="2">
    <citation type="submission" date="2004-02" db="EMBL/GenBank/DDBJ databases">
        <authorList>
            <consortium name="Genoscope"/>
            <consortium name="Whitehead Institute Centre for Genome Research"/>
        </authorList>
    </citation>
    <scope>NUCLEOTIDE SEQUENCE</scope>
</reference>
<feature type="compositionally biased region" description="Basic and acidic residues" evidence="1">
    <location>
        <begin position="85"/>
        <end position="108"/>
    </location>
</feature>
<feature type="region of interest" description="Disordered" evidence="1">
    <location>
        <begin position="50"/>
        <end position="149"/>
    </location>
</feature>
<name>Q4S668_TETNG</name>
<proteinExistence type="predicted"/>
<accession>Q4S668</accession>
<reference evidence="2" key="1">
    <citation type="journal article" date="2004" name="Nature">
        <title>Genome duplication in the teleost fish Tetraodon nigroviridis reveals the early vertebrate proto-karyotype.</title>
        <authorList>
            <person name="Jaillon O."/>
            <person name="Aury J.-M."/>
            <person name="Brunet F."/>
            <person name="Petit J.-L."/>
            <person name="Stange-Thomann N."/>
            <person name="Mauceli E."/>
            <person name="Bouneau L."/>
            <person name="Fischer C."/>
            <person name="Ozouf-Costaz C."/>
            <person name="Bernot A."/>
            <person name="Nicaud S."/>
            <person name="Jaffe D."/>
            <person name="Fisher S."/>
            <person name="Lutfalla G."/>
            <person name="Dossat C."/>
            <person name="Segurens B."/>
            <person name="Dasilva C."/>
            <person name="Salanoubat M."/>
            <person name="Levy M."/>
            <person name="Boudet N."/>
            <person name="Castellano S."/>
            <person name="Anthouard V."/>
            <person name="Jubin C."/>
            <person name="Castelli V."/>
            <person name="Katinka M."/>
            <person name="Vacherie B."/>
            <person name="Biemont C."/>
            <person name="Skalli Z."/>
            <person name="Cattolico L."/>
            <person name="Poulain J."/>
            <person name="De Berardinis V."/>
            <person name="Cruaud C."/>
            <person name="Duprat S."/>
            <person name="Brottier P."/>
            <person name="Coutanceau J.-P."/>
            <person name="Gouzy J."/>
            <person name="Parra G."/>
            <person name="Lardier G."/>
            <person name="Chapple C."/>
            <person name="McKernan K.J."/>
            <person name="McEwan P."/>
            <person name="Bosak S."/>
            <person name="Kellis M."/>
            <person name="Volff J.-N."/>
            <person name="Guigo R."/>
            <person name="Zody M.C."/>
            <person name="Mesirov J."/>
            <person name="Lindblad-Toh K."/>
            <person name="Birren B."/>
            <person name="Nusbaum C."/>
            <person name="Kahn D."/>
            <person name="Robinson-Rechavi M."/>
            <person name="Laudet V."/>
            <person name="Schachter V."/>
            <person name="Quetier F."/>
            <person name="Saurin W."/>
            <person name="Scarpelli C."/>
            <person name="Wincker P."/>
            <person name="Lander E.S."/>
            <person name="Weissenbach J."/>
            <person name="Roest Crollius H."/>
        </authorList>
    </citation>
    <scope>NUCLEOTIDE SEQUENCE [LARGE SCALE GENOMIC DNA]</scope>
</reference>
<feature type="compositionally biased region" description="Polar residues" evidence="1">
    <location>
        <begin position="50"/>
        <end position="67"/>
    </location>
</feature>
<sequence>MGNEQSVSEEPTQTEKNPEKLGNGSVNGSVNGLSEISAVGAETTLEKNGSSLLLSLATEPNGTNQVTDEGDGERRDQGEEEEHDEEHIDAPDFNEVSEKAVKQEEVKKSKGKKGSRFGKLFNIKPHLKNVPQEESSGESPAGLSPPEAEAQQVSASLLLLLTLTTPMKSAVSSSLVQTIFDLRTCSF</sequence>
<feature type="compositionally biased region" description="Polar residues" evidence="1">
    <location>
        <begin position="1"/>
        <end position="15"/>
    </location>
</feature>
<evidence type="ECO:0000256" key="1">
    <source>
        <dbReference type="SAM" id="MobiDB-lite"/>
    </source>
</evidence>
<dbReference type="EMBL" id="CAAE01014729">
    <property type="protein sequence ID" value="CAG03864.1"/>
    <property type="molecule type" value="Genomic_DNA"/>
</dbReference>
<evidence type="ECO:0000313" key="2">
    <source>
        <dbReference type="EMBL" id="CAG03864.1"/>
    </source>
</evidence>
<dbReference type="AlphaFoldDB" id="Q4S668"/>
<dbReference type="KEGG" id="tng:GSTEN00023419G001"/>
<protein>
    <submittedName>
        <fullName evidence="2">(spotted green pufferfish) hypothetical protein</fullName>
    </submittedName>
</protein>
<feature type="region of interest" description="Disordered" evidence="1">
    <location>
        <begin position="1"/>
        <end position="31"/>
    </location>
</feature>
<feature type="compositionally biased region" description="Low complexity" evidence="1">
    <location>
        <begin position="21"/>
        <end position="31"/>
    </location>
</feature>